<dbReference type="AlphaFoldDB" id="A0A1T4YT68"/>
<feature type="region of interest" description="Disordered" evidence="1">
    <location>
        <begin position="145"/>
        <end position="228"/>
    </location>
</feature>
<feature type="transmembrane region" description="Helical" evidence="2">
    <location>
        <begin position="12"/>
        <end position="34"/>
    </location>
</feature>
<evidence type="ECO:0000256" key="1">
    <source>
        <dbReference type="SAM" id="MobiDB-lite"/>
    </source>
</evidence>
<evidence type="ECO:0000313" key="3">
    <source>
        <dbReference type="EMBL" id="SKB04926.1"/>
    </source>
</evidence>
<accession>A0A1T4YT68</accession>
<dbReference type="STRING" id="48467.SAMN02745166_04155"/>
<organism evidence="3 4">
    <name type="scientific">Prosthecobacter debontii</name>
    <dbReference type="NCBI Taxonomy" id="48467"/>
    <lineage>
        <taxon>Bacteria</taxon>
        <taxon>Pseudomonadati</taxon>
        <taxon>Verrucomicrobiota</taxon>
        <taxon>Verrucomicrobiia</taxon>
        <taxon>Verrucomicrobiales</taxon>
        <taxon>Verrucomicrobiaceae</taxon>
        <taxon>Prosthecobacter</taxon>
    </lineage>
</organism>
<keyword evidence="2" id="KW-0812">Transmembrane</keyword>
<name>A0A1T4YT68_9BACT</name>
<keyword evidence="2" id="KW-0472">Membrane</keyword>
<protein>
    <submittedName>
        <fullName evidence="3">Uncharacterized protein</fullName>
    </submittedName>
</protein>
<dbReference type="EMBL" id="FUYE01000017">
    <property type="protein sequence ID" value="SKB04926.1"/>
    <property type="molecule type" value="Genomic_DNA"/>
</dbReference>
<sequence>MQAPMASLPEHQIYIFATSIMAAFFVAAIIRLWLLRRVEEQLLKNKAALEKQVVTQQKDLMMVRQDANAWRSEMQRQFDLFRHMASDQLGVEEKRFNELLSKSQRREYELLTQLDVTKQMSAELPEAKARILHLESLLEKALANQAPAPAPAPESGPSSSSDSDEDGGLPVPEPVSPMPDLSGPSGFMISPPPAPPVEEPEPPAPAPAPLPVPSPFFPPKFAAPPPPPPSPLASILPVTPASLPVLETAPMDDAKFAELEQKLAAAEKKNISLQLVLTKARSRSRTKTKPSPRTRLVKRGLVLQA</sequence>
<dbReference type="Proteomes" id="UP000190774">
    <property type="component" value="Unassembled WGS sequence"/>
</dbReference>
<evidence type="ECO:0000313" key="4">
    <source>
        <dbReference type="Proteomes" id="UP000190774"/>
    </source>
</evidence>
<keyword evidence="2" id="KW-1133">Transmembrane helix</keyword>
<reference evidence="4" key="1">
    <citation type="submission" date="2017-02" db="EMBL/GenBank/DDBJ databases">
        <authorList>
            <person name="Varghese N."/>
            <person name="Submissions S."/>
        </authorList>
    </citation>
    <scope>NUCLEOTIDE SEQUENCE [LARGE SCALE GENOMIC DNA]</scope>
    <source>
        <strain evidence="4">ATCC 700200</strain>
    </source>
</reference>
<feature type="compositionally biased region" description="Pro residues" evidence="1">
    <location>
        <begin position="190"/>
        <end position="228"/>
    </location>
</feature>
<evidence type="ECO:0000256" key="2">
    <source>
        <dbReference type="SAM" id="Phobius"/>
    </source>
</evidence>
<gene>
    <name evidence="3" type="ORF">SAMN02745166_04155</name>
</gene>
<proteinExistence type="predicted"/>
<keyword evidence="4" id="KW-1185">Reference proteome</keyword>